<reference evidence="2" key="1">
    <citation type="submission" date="2025-08" db="UniProtKB">
        <authorList>
            <consortium name="RefSeq"/>
        </authorList>
    </citation>
    <scope>IDENTIFICATION</scope>
    <source>
        <tissue evidence="2">Leaves</tissue>
    </source>
</reference>
<evidence type="ECO:0000313" key="2">
    <source>
        <dbReference type="RefSeq" id="XP_018842378.1"/>
    </source>
</evidence>
<organism evidence="1 2">
    <name type="scientific">Juglans regia</name>
    <name type="common">English walnut</name>
    <dbReference type="NCBI Taxonomy" id="51240"/>
    <lineage>
        <taxon>Eukaryota</taxon>
        <taxon>Viridiplantae</taxon>
        <taxon>Streptophyta</taxon>
        <taxon>Embryophyta</taxon>
        <taxon>Tracheophyta</taxon>
        <taxon>Spermatophyta</taxon>
        <taxon>Magnoliopsida</taxon>
        <taxon>eudicotyledons</taxon>
        <taxon>Gunneridae</taxon>
        <taxon>Pentapetalae</taxon>
        <taxon>rosids</taxon>
        <taxon>fabids</taxon>
        <taxon>Fagales</taxon>
        <taxon>Juglandaceae</taxon>
        <taxon>Juglans</taxon>
    </lineage>
</organism>
<dbReference type="FunCoup" id="A0A2I4GEP4">
    <property type="interactions" value="1541"/>
</dbReference>
<dbReference type="PANTHER" id="PTHR16212:SF4">
    <property type="entry name" value="FOCADHESIN"/>
    <property type="match status" value="1"/>
</dbReference>
<gene>
    <name evidence="2" type="primary">LOC109007238</name>
</gene>
<dbReference type="GeneID" id="109007238"/>
<dbReference type="PANTHER" id="PTHR16212">
    <property type="entry name" value="FOCADHESIN FAMILY MEMBER"/>
    <property type="match status" value="1"/>
</dbReference>
<dbReference type="Gramene" id="Jr01_04910_p1">
    <property type="protein sequence ID" value="cds.Jr01_04910_p1"/>
    <property type="gene ID" value="Jr01_04910"/>
</dbReference>
<dbReference type="InterPro" id="IPR045163">
    <property type="entry name" value="Focadhesin/RST1"/>
</dbReference>
<accession>A0A2I4GEP4</accession>
<dbReference type="SUPFAM" id="SSF48371">
    <property type="entry name" value="ARM repeat"/>
    <property type="match status" value="2"/>
</dbReference>
<dbReference type="RefSeq" id="XP_018842378.1">
    <property type="nucleotide sequence ID" value="XM_018986833.2"/>
</dbReference>
<dbReference type="InterPro" id="IPR022542">
    <property type="entry name" value="FOCAD/RST1_DUF3730"/>
</dbReference>
<dbReference type="STRING" id="51240.A0A2I4GEP4"/>
<dbReference type="Pfam" id="PF12530">
    <property type="entry name" value="DUF3730"/>
    <property type="match status" value="2"/>
</dbReference>
<evidence type="ECO:0000313" key="1">
    <source>
        <dbReference type="Proteomes" id="UP000235220"/>
    </source>
</evidence>
<name>A0A2I4GEP4_JUGRE</name>
<dbReference type="OrthoDB" id="6125419at2759"/>
<dbReference type="InterPro" id="IPR016024">
    <property type="entry name" value="ARM-type_fold"/>
</dbReference>
<protein>
    <submittedName>
        <fullName evidence="2">Protein RST1 isoform X1</fullName>
    </submittedName>
</protein>
<dbReference type="Proteomes" id="UP000235220">
    <property type="component" value="Chromosome 1"/>
</dbReference>
<dbReference type="KEGG" id="jre:109007238"/>
<sequence>MRTVLLKVMLLRLDGPVNEPITNCTDVCHTTRRRLLAAVVVFNFRSLILNTVSSPPLPLSPSLSMDSYAPLLEKTRVPQPSLQKFAVISIFSKLRSAPKYLDSESEPGREAISQCLHSTSTAVVDQSVRELCRLVTDSQMDIPRGLLELQSALEGSDPKYIDLFVKGLGFLVRFGFEKNNGSWRFSSTETHPFVKVLSCRPEVQSELVQQVLLFMAQNKRLGMVEVCEFLRPFLNYSILRIPFSDSSSSLFARHLVSSMASLSCSFPLEAMPILKLLMKCTKYLPRKNSEGCTNYTYFVECMVDTYTVVLRNLAGRGLQLITEAQLCGVEMLEIVLSLCTCHHGFSGVNEPIVELGKRILFVQRDHGLQYVPELSSSVLSLFVILIQSELEHEQLSILKIFHFLLKWKCENGYDIGRTVSVLSEELLFVFPVISLMSSPSKCVKGAATELLVTLEKLLVKTLVATKNELAMERRFPSVSTPGFIVFRLLQHLWFQDQYSSSSFFFLNFSSSCKADGKEMLNLPRSWASLLRQYSLWIVDRRKSSPHLYMPQELFLNEMPLLLSAVAGVLVIHQSLGSAALDSLASIGVMDAKLGVPLLLAILFYNDIFTRNDILNQNMLLKSLGMLPSLGSHSVMIPLIVQTIMPMLHKDAKPTLYATATRLLCQTWETNDRTFGSLQGALLPKRFNEFVSQRNICISIAASIRDVCRKNPDRGVDLILSVSACIENRDPVVQALGFQSLAHLCEADVIDFYTAWDVIAKHLLDYSTDPALAHSICLLLRWGAMDAEAYPEASKNVLHILWGIGTSAHPGHDLKWAKARTSAFVALIQYEVSHADKSIPEFKNRSLELLFSETNSNVLRAMEEFHVKIITYEHVTRRRLIKEKRVAGSKIEKLLDVFPQVILSSEERSNAKKLPGAALLSLSFTPKDVSNQGPSRGLRDPHAGYENAMVEIAASLQLSRNIFFALLSLQSWDPFVRRWMRADILYFDAKSPPTVLDKSSKAANDILKSMIRIAEEAIPRSSENVALAIGALCSVLPPSAHTVKSTASEFLFNWLFQHEHEHRQWSAAISLGLISSCLHVTDHEQKFQIITGLVEVLGSSKSILVKGACGVGLGFSCQDLLTRVEATDNSNLDKDTRKMQEEDLVRKIVKVLSLMICKLTQSSSDIVESLSAYIMPDASDLDAVKTADLLCENCDDLEEDIWGVGGLVLGLASSVGAIYRAGAHDAVLKIKDLIISWIPHVNSLVQNFDSCSEDSEIVLSVGSCLALPIVVTFCQRVELMNDSELDHLVNGYRELISDLVSVKASSISRQCLLMASCIGAGGLLACILNEGVHPIEVECVKGLLELFRECYSNPSPPLIQVGGVFGVVNAMGAGAGILVHVHPLTSSMQTGFERKESRYLRGPLLSSPVCEPNLTSLMQEIFLVAQNSDGHQLQQYAAWAVSFLRHHLWYKEPLNIDSGIKTSEAGSKSVSQFFSEDSVVMRLCLWLMHLDVSETGPIAHVGTVATVFRCLSRAPRLPVLDWGAIIRRCMRYEAKVAELLPPDSSLEEGILRKQCLQFSLAHANQFDPLATFLDEMSDLSRFKTLELNLQSCLLIHLADLIKVFSGSRIEKLFNDLTYYLPSVTSMLRSSCWKGLYQCLDEASLDSVDYISHIERCMEVLFAQLPVLGAAAIIEVDQLSSVEEWSEAIRCLGKARRVWLLTFLQVAEEDPVRRDGQLTQSVELIKKMQAKAKLVRMGSLPLTELGRLKAYILNSESHGIWDVLIEVVAALQRAEESVKRQWVADAVEVSCISSYPSTALQFLGLLCGSCCKYMPLLIVDQHAVLSDLPVTLTSLMSDSSWDVVAESVVSNLWASTERIYKWATQKVCSDDTANTQPIDESESYMAVFLLRVMHRTCGYLKDHLPLDKQLKLANMVILENVGF</sequence>
<dbReference type="GO" id="GO:0060147">
    <property type="term" value="P:regulation of post-transcriptional gene silencing"/>
    <property type="evidence" value="ECO:0007669"/>
    <property type="project" value="InterPro"/>
</dbReference>
<keyword evidence="1" id="KW-1185">Reference proteome</keyword>
<proteinExistence type="predicted"/>